<keyword evidence="7" id="KW-1185">Reference proteome</keyword>
<dbReference type="GO" id="GO:0071949">
    <property type="term" value="F:FAD binding"/>
    <property type="evidence" value="ECO:0007669"/>
    <property type="project" value="InterPro"/>
</dbReference>
<dbReference type="InterPro" id="IPR002938">
    <property type="entry name" value="FAD-bd"/>
</dbReference>
<keyword evidence="2" id="KW-0285">Flavoprotein</keyword>
<dbReference type="PRINTS" id="PR00420">
    <property type="entry name" value="RNGMNOXGNASE"/>
</dbReference>
<dbReference type="InterPro" id="IPR050562">
    <property type="entry name" value="FAD_mOase_fung"/>
</dbReference>
<organism evidence="6 7">
    <name type="scientific">Modicella reniformis</name>
    <dbReference type="NCBI Taxonomy" id="1440133"/>
    <lineage>
        <taxon>Eukaryota</taxon>
        <taxon>Fungi</taxon>
        <taxon>Fungi incertae sedis</taxon>
        <taxon>Mucoromycota</taxon>
        <taxon>Mortierellomycotina</taxon>
        <taxon>Mortierellomycetes</taxon>
        <taxon>Mortierellales</taxon>
        <taxon>Mortierellaceae</taxon>
        <taxon>Modicella</taxon>
    </lineage>
</organism>
<dbReference type="Pfam" id="PF01494">
    <property type="entry name" value="FAD_binding_3"/>
    <property type="match status" value="1"/>
</dbReference>
<dbReference type="PANTHER" id="PTHR47356">
    <property type="entry name" value="FAD-DEPENDENT MONOOXYGENASE ASQG-RELATED"/>
    <property type="match status" value="1"/>
</dbReference>
<keyword evidence="3" id="KW-0274">FAD</keyword>
<gene>
    <name evidence="6" type="ORF">BGZ65_007299</name>
</gene>
<dbReference type="OrthoDB" id="1878542at2759"/>
<dbReference type="Proteomes" id="UP000749646">
    <property type="component" value="Unassembled WGS sequence"/>
</dbReference>
<evidence type="ECO:0000259" key="5">
    <source>
        <dbReference type="Pfam" id="PF01494"/>
    </source>
</evidence>
<dbReference type="SUPFAM" id="SSF51905">
    <property type="entry name" value="FAD/NAD(P)-binding domain"/>
    <property type="match status" value="1"/>
</dbReference>
<evidence type="ECO:0000256" key="4">
    <source>
        <dbReference type="ARBA" id="ARBA00023002"/>
    </source>
</evidence>
<comment type="caution">
    <text evidence="6">The sequence shown here is derived from an EMBL/GenBank/DDBJ whole genome shotgun (WGS) entry which is preliminary data.</text>
</comment>
<dbReference type="InterPro" id="IPR036188">
    <property type="entry name" value="FAD/NAD-bd_sf"/>
</dbReference>
<feature type="domain" description="FAD-binding" evidence="5">
    <location>
        <begin position="66"/>
        <end position="124"/>
    </location>
</feature>
<dbReference type="PANTHER" id="PTHR47356:SF2">
    <property type="entry name" value="FAD-BINDING DOMAIN-CONTAINING PROTEIN-RELATED"/>
    <property type="match status" value="1"/>
</dbReference>
<sequence>MSVPDNQICWTYGIQLSEVEAKEQQFRNSEWSPEQNEVMLQQVRNLSCPWGGRMADIVDATPKHLISKVFLEEKVFMTWYHGRTVLIGDACHKVLPTTGLGAANAFQDAVVLANCISNMKDWTQKSITGSFKEYYKQRFRRVNEQFEGSHMMARTMIGQSWSERMVRYAVLHCMPKCMQERNVDRRMEYRPQIAWLPLVEKRGAGHVQPQEGKRRVIG</sequence>
<dbReference type="Gene3D" id="3.50.50.60">
    <property type="entry name" value="FAD/NAD(P)-binding domain"/>
    <property type="match status" value="1"/>
</dbReference>
<dbReference type="EMBL" id="JAAAHW010004171">
    <property type="protein sequence ID" value="KAF9977702.1"/>
    <property type="molecule type" value="Genomic_DNA"/>
</dbReference>
<dbReference type="AlphaFoldDB" id="A0A9P6JH49"/>
<comment type="similarity">
    <text evidence="1">Belongs to the paxM FAD-dependent monooxygenase family.</text>
</comment>
<keyword evidence="4" id="KW-0560">Oxidoreductase</keyword>
<accession>A0A9P6JH49</accession>
<dbReference type="GO" id="GO:0004497">
    <property type="term" value="F:monooxygenase activity"/>
    <property type="evidence" value="ECO:0007669"/>
    <property type="project" value="InterPro"/>
</dbReference>
<evidence type="ECO:0000313" key="7">
    <source>
        <dbReference type="Proteomes" id="UP000749646"/>
    </source>
</evidence>
<evidence type="ECO:0000256" key="1">
    <source>
        <dbReference type="ARBA" id="ARBA00007992"/>
    </source>
</evidence>
<evidence type="ECO:0000313" key="6">
    <source>
        <dbReference type="EMBL" id="KAF9977702.1"/>
    </source>
</evidence>
<evidence type="ECO:0000256" key="3">
    <source>
        <dbReference type="ARBA" id="ARBA00022827"/>
    </source>
</evidence>
<protein>
    <recommendedName>
        <fullName evidence="5">FAD-binding domain-containing protein</fullName>
    </recommendedName>
</protein>
<proteinExistence type="inferred from homology"/>
<evidence type="ECO:0000256" key="2">
    <source>
        <dbReference type="ARBA" id="ARBA00022630"/>
    </source>
</evidence>
<name>A0A9P6JH49_9FUNG</name>
<reference evidence="6" key="1">
    <citation type="journal article" date="2020" name="Fungal Divers.">
        <title>Resolving the Mortierellaceae phylogeny through synthesis of multi-gene phylogenetics and phylogenomics.</title>
        <authorList>
            <person name="Vandepol N."/>
            <person name="Liber J."/>
            <person name="Desiro A."/>
            <person name="Na H."/>
            <person name="Kennedy M."/>
            <person name="Barry K."/>
            <person name="Grigoriev I.V."/>
            <person name="Miller A.N."/>
            <person name="O'Donnell K."/>
            <person name="Stajich J.E."/>
            <person name="Bonito G."/>
        </authorList>
    </citation>
    <scope>NUCLEOTIDE SEQUENCE</scope>
    <source>
        <strain evidence="6">MES-2147</strain>
    </source>
</reference>